<dbReference type="HAMAP" id="MF_00210">
    <property type="entry name" value="EPSP_synth"/>
    <property type="match status" value="1"/>
</dbReference>
<dbReference type="InterPro" id="IPR023193">
    <property type="entry name" value="EPSP_synthase_CS"/>
</dbReference>
<dbReference type="NCBIfam" id="TIGR00017">
    <property type="entry name" value="cmk"/>
    <property type="match status" value="1"/>
</dbReference>
<evidence type="ECO:0000256" key="5">
    <source>
        <dbReference type="ARBA" id="ARBA00022679"/>
    </source>
</evidence>
<accession>A0A1M5CHB0</accession>
<keyword evidence="9 13" id="KW-0057">Aromatic amino acid biosynthesis</keyword>
<dbReference type="InterPro" id="IPR027417">
    <property type="entry name" value="P-loop_NTPase"/>
</dbReference>
<evidence type="ECO:0000256" key="14">
    <source>
        <dbReference type="HAMAP-Rule" id="MF_00238"/>
    </source>
</evidence>
<dbReference type="EC" id="2.5.1.19" evidence="13"/>
<dbReference type="CDD" id="cd02020">
    <property type="entry name" value="CMPK"/>
    <property type="match status" value="1"/>
</dbReference>
<comment type="catalytic activity">
    <reaction evidence="10">
        <text>3-phosphoshikimate + phosphoenolpyruvate = 5-O-(1-carboxyvinyl)-3-phosphoshikimate + phosphate</text>
        <dbReference type="Rhea" id="RHEA:21256"/>
        <dbReference type="ChEBI" id="CHEBI:43474"/>
        <dbReference type="ChEBI" id="CHEBI:57701"/>
        <dbReference type="ChEBI" id="CHEBI:58702"/>
        <dbReference type="ChEBI" id="CHEBI:145989"/>
        <dbReference type="EC" id="2.5.1.19"/>
    </reaction>
    <physiologicalReaction direction="left-to-right" evidence="10">
        <dbReference type="Rhea" id="RHEA:21257"/>
    </physiologicalReaction>
</comment>
<dbReference type="PROSITE" id="PS00104">
    <property type="entry name" value="EPSP_SYNTHASE_1"/>
    <property type="match status" value="1"/>
</dbReference>
<feature type="binding site" evidence="13">
    <location>
        <position position="26"/>
    </location>
    <ligand>
        <name>3-phosphoshikimate</name>
        <dbReference type="ChEBI" id="CHEBI:145989"/>
    </ligand>
</feature>
<evidence type="ECO:0000256" key="6">
    <source>
        <dbReference type="ARBA" id="ARBA00022741"/>
    </source>
</evidence>
<feature type="binding site" evidence="13">
    <location>
        <position position="211"/>
    </location>
    <ligand>
        <name>3-phosphoshikimate</name>
        <dbReference type="ChEBI" id="CHEBI:145989"/>
    </ligand>
</feature>
<dbReference type="InterPro" id="IPR013792">
    <property type="entry name" value="RNA3'P_cycl/enolpyr_Trfase_a/b"/>
</dbReference>
<keyword evidence="5 13" id="KW-0808">Transferase</keyword>
<evidence type="ECO:0000313" key="17">
    <source>
        <dbReference type="EMBL" id="SHF54060.1"/>
    </source>
</evidence>
<feature type="binding site" evidence="13">
    <location>
        <position position="100"/>
    </location>
    <ligand>
        <name>phosphoenolpyruvate</name>
        <dbReference type="ChEBI" id="CHEBI:58702"/>
    </ligand>
</feature>
<evidence type="ECO:0000256" key="11">
    <source>
        <dbReference type="ARBA" id="ARBA00047615"/>
    </source>
</evidence>
<dbReference type="RefSeq" id="WP_073356698.1">
    <property type="nucleotide sequence ID" value="NZ_FQUZ01000027.1"/>
</dbReference>
<evidence type="ECO:0000256" key="8">
    <source>
        <dbReference type="ARBA" id="ARBA00022840"/>
    </source>
</evidence>
<feature type="binding site" evidence="13">
    <location>
        <position position="361"/>
    </location>
    <ligand>
        <name>3-phosphoshikimate</name>
        <dbReference type="ChEBI" id="CHEBI:145989"/>
    </ligand>
</feature>
<dbReference type="Gene3D" id="3.65.10.10">
    <property type="entry name" value="Enolpyruvate transferase domain"/>
    <property type="match status" value="2"/>
</dbReference>
<evidence type="ECO:0000256" key="4">
    <source>
        <dbReference type="ARBA" id="ARBA00022605"/>
    </source>
</evidence>
<dbReference type="GO" id="GO:0005737">
    <property type="term" value="C:cytoplasm"/>
    <property type="evidence" value="ECO:0007669"/>
    <property type="project" value="UniProtKB-SubCell"/>
</dbReference>
<feature type="binding site" evidence="13">
    <location>
        <position position="437"/>
    </location>
    <ligand>
        <name>phosphoenolpyruvate</name>
        <dbReference type="ChEBI" id="CHEBI:58702"/>
    </ligand>
</feature>
<keyword evidence="18" id="KW-1185">Reference proteome</keyword>
<comment type="subcellular location">
    <subcellularLocation>
        <location evidence="13">Cytoplasm</location>
    </subcellularLocation>
</comment>
<feature type="binding site" evidence="13">
    <location>
        <position position="183"/>
    </location>
    <ligand>
        <name>phosphoenolpyruvate</name>
        <dbReference type="ChEBI" id="CHEBI:58702"/>
    </ligand>
</feature>
<evidence type="ECO:0000313" key="18">
    <source>
        <dbReference type="Proteomes" id="UP000184327"/>
    </source>
</evidence>
<keyword evidence="8 14" id="KW-0067">ATP-binding</keyword>
<keyword evidence="7 14" id="KW-0418">Kinase</keyword>
<evidence type="ECO:0000259" key="15">
    <source>
        <dbReference type="Pfam" id="PF00275"/>
    </source>
</evidence>
<evidence type="ECO:0000256" key="13">
    <source>
        <dbReference type="HAMAP-Rule" id="MF_00210"/>
    </source>
</evidence>
<dbReference type="Pfam" id="PF00275">
    <property type="entry name" value="EPSP_synthase"/>
    <property type="match status" value="1"/>
</dbReference>
<dbReference type="STRING" id="1122156.SAMN02745117_02163"/>
<feature type="domain" description="Cytidylate kinase" evidence="16">
    <location>
        <begin position="460"/>
        <end position="663"/>
    </location>
</feature>
<dbReference type="GO" id="GO:0036430">
    <property type="term" value="F:CMP kinase activity"/>
    <property type="evidence" value="ECO:0007669"/>
    <property type="project" value="RHEA"/>
</dbReference>
<dbReference type="HAMAP" id="MF_00238">
    <property type="entry name" value="Cytidyl_kinase_type1"/>
    <property type="match status" value="1"/>
</dbReference>
<feature type="binding site" evidence="13">
    <location>
        <position position="182"/>
    </location>
    <ligand>
        <name>3-phosphoshikimate</name>
        <dbReference type="ChEBI" id="CHEBI:145989"/>
    </ligand>
</feature>
<dbReference type="SUPFAM" id="SSF52540">
    <property type="entry name" value="P-loop containing nucleoside triphosphate hydrolases"/>
    <property type="match status" value="1"/>
</dbReference>
<dbReference type="InterPro" id="IPR011994">
    <property type="entry name" value="Cytidylate_kinase_dom"/>
</dbReference>
<dbReference type="InterPro" id="IPR036968">
    <property type="entry name" value="Enolpyruvate_Tfrase_sf"/>
</dbReference>
<evidence type="ECO:0000256" key="12">
    <source>
        <dbReference type="ARBA" id="ARBA00048478"/>
    </source>
</evidence>
<dbReference type="InterPro" id="IPR003136">
    <property type="entry name" value="Cytidylate_kin"/>
</dbReference>
<dbReference type="NCBIfam" id="TIGR01356">
    <property type="entry name" value="aroA"/>
    <property type="match status" value="1"/>
</dbReference>
<evidence type="ECO:0000256" key="9">
    <source>
        <dbReference type="ARBA" id="ARBA00023141"/>
    </source>
</evidence>
<evidence type="ECO:0000256" key="10">
    <source>
        <dbReference type="ARBA" id="ARBA00044633"/>
    </source>
</evidence>
<evidence type="ECO:0000256" key="2">
    <source>
        <dbReference type="ARBA" id="ARBA00009427"/>
    </source>
</evidence>
<dbReference type="InterPro" id="IPR001986">
    <property type="entry name" value="Enolpyruvate_Tfrase_dom"/>
</dbReference>
<feature type="binding site" evidence="13">
    <location>
        <position position="25"/>
    </location>
    <ligand>
        <name>phosphoenolpyruvate</name>
        <dbReference type="ChEBI" id="CHEBI:58702"/>
    </ligand>
</feature>
<feature type="binding site" evidence="13">
    <location>
        <position position="30"/>
    </location>
    <ligand>
        <name>3-phosphoshikimate</name>
        <dbReference type="ChEBI" id="CHEBI:145989"/>
    </ligand>
</feature>
<comment type="similarity">
    <text evidence="3 13">Belongs to the EPSP synthase family.</text>
</comment>
<dbReference type="Proteomes" id="UP000184327">
    <property type="component" value="Unassembled WGS sequence"/>
</dbReference>
<dbReference type="PROSITE" id="PS00885">
    <property type="entry name" value="EPSP_SYNTHASE_2"/>
    <property type="match status" value="1"/>
</dbReference>
<keyword evidence="4 13" id="KW-0028">Amino-acid biosynthesis</keyword>
<keyword evidence="6 14" id="KW-0547">Nucleotide-binding</keyword>
<dbReference type="GO" id="GO:0008652">
    <property type="term" value="P:amino acid biosynthetic process"/>
    <property type="evidence" value="ECO:0007669"/>
    <property type="project" value="UniProtKB-KW"/>
</dbReference>
<feature type="binding site" evidence="13">
    <location>
        <position position="365"/>
    </location>
    <ligand>
        <name>phosphoenolpyruvate</name>
        <dbReference type="ChEBI" id="CHEBI:58702"/>
    </ligand>
</feature>
<dbReference type="EMBL" id="FQUZ01000027">
    <property type="protein sequence ID" value="SHF54060.1"/>
    <property type="molecule type" value="Genomic_DNA"/>
</dbReference>
<feature type="binding site" evidence="14">
    <location>
        <begin position="464"/>
        <end position="472"/>
    </location>
    <ligand>
        <name>ATP</name>
        <dbReference type="ChEBI" id="CHEBI:30616"/>
    </ligand>
</feature>
<feature type="active site" description="Proton acceptor" evidence="13">
    <location>
        <position position="334"/>
    </location>
</feature>
<feature type="binding site" evidence="13">
    <location>
        <position position="410"/>
    </location>
    <ligand>
        <name>phosphoenolpyruvate</name>
        <dbReference type="ChEBI" id="CHEBI:58702"/>
    </ligand>
</feature>
<reference evidence="17 18" key="1">
    <citation type="submission" date="2016-11" db="EMBL/GenBank/DDBJ databases">
        <authorList>
            <person name="Jaros S."/>
            <person name="Januszkiewicz K."/>
            <person name="Wedrychowicz H."/>
        </authorList>
    </citation>
    <scope>NUCLEOTIDE SEQUENCE [LARGE SCALE GENOMIC DNA]</scope>
    <source>
        <strain evidence="17 18">DSM 16112</strain>
    </source>
</reference>
<comment type="similarity">
    <text evidence="2 14">Belongs to the cytidylate kinase family. Type 1 subfamily.</text>
</comment>
<dbReference type="AlphaFoldDB" id="A0A1M5CHB0"/>
<feature type="binding site" evidence="13">
    <location>
        <position position="334"/>
    </location>
    <ligand>
        <name>3-phosphoshikimate</name>
        <dbReference type="ChEBI" id="CHEBI:145989"/>
    </ligand>
</feature>
<dbReference type="GO" id="GO:0009423">
    <property type="term" value="P:chorismate biosynthetic process"/>
    <property type="evidence" value="ECO:0007669"/>
    <property type="project" value="UniProtKB-UniRule"/>
</dbReference>
<comment type="caution">
    <text evidence="13">Lacks conserved residue(s) required for the propagation of feature annotation.</text>
</comment>
<dbReference type="Gene3D" id="3.40.50.300">
    <property type="entry name" value="P-loop containing nucleotide triphosphate hydrolases"/>
    <property type="match status" value="1"/>
</dbReference>
<dbReference type="GO" id="GO:0036431">
    <property type="term" value="F:dCMP kinase activity"/>
    <property type="evidence" value="ECO:0007669"/>
    <property type="project" value="InterPro"/>
</dbReference>
<dbReference type="SUPFAM" id="SSF55205">
    <property type="entry name" value="EPT/RTPC-like"/>
    <property type="match status" value="1"/>
</dbReference>
<feature type="binding site" evidence="13">
    <location>
        <position position="183"/>
    </location>
    <ligand>
        <name>3-phosphoshikimate</name>
        <dbReference type="ChEBI" id="CHEBI:145989"/>
    </ligand>
</feature>
<dbReference type="CDD" id="cd01556">
    <property type="entry name" value="EPSP_synthase"/>
    <property type="match status" value="1"/>
</dbReference>
<dbReference type="OrthoDB" id="9809920at2"/>
<name>A0A1M5CHB0_9BURK</name>
<evidence type="ECO:0000259" key="16">
    <source>
        <dbReference type="Pfam" id="PF02224"/>
    </source>
</evidence>
<comment type="pathway">
    <text evidence="1 13">Metabolic intermediate biosynthesis; chorismate biosynthesis; chorismate from D-erythrose 4-phosphate and phosphoenolpyruvate: step 6/7.</text>
</comment>
<dbReference type="UniPathway" id="UPA00053">
    <property type="reaction ID" value="UER00089"/>
</dbReference>
<evidence type="ECO:0000256" key="7">
    <source>
        <dbReference type="ARBA" id="ARBA00022777"/>
    </source>
</evidence>
<dbReference type="GO" id="GO:0006220">
    <property type="term" value="P:pyrimidine nucleotide metabolic process"/>
    <property type="evidence" value="ECO:0007669"/>
    <property type="project" value="UniProtKB-UniRule"/>
</dbReference>
<dbReference type="GO" id="GO:0003866">
    <property type="term" value="F:3-phosphoshikimate 1-carboxyvinyltransferase activity"/>
    <property type="evidence" value="ECO:0007669"/>
    <property type="project" value="UniProtKB-UniRule"/>
</dbReference>
<dbReference type="NCBIfam" id="NF008816">
    <property type="entry name" value="PRK11860.1"/>
    <property type="match status" value="1"/>
</dbReference>
<organism evidence="17 18">
    <name type="scientific">Lampropedia hyalina DSM 16112</name>
    <dbReference type="NCBI Taxonomy" id="1122156"/>
    <lineage>
        <taxon>Bacteria</taxon>
        <taxon>Pseudomonadati</taxon>
        <taxon>Pseudomonadota</taxon>
        <taxon>Betaproteobacteria</taxon>
        <taxon>Burkholderiales</taxon>
        <taxon>Comamonadaceae</taxon>
        <taxon>Lampropedia</taxon>
    </lineage>
</organism>
<gene>
    <name evidence="13" type="primary">aroA</name>
    <name evidence="14" type="synonym">cmk</name>
    <name evidence="17" type="ORF">SAMN02745117_02163</name>
</gene>
<sequence>MFDIPFLGLPPLHSAHGTVSLPGSKSISNRVLLLAALCEGAYTTVHDVLESDDTDAMLGALRQLGCSIEAVDESGRSLRIGGLSRQHLPTTASLHLGNAGTAMRPLTAALALLTAPGCEYELTGVARMQERPIGDLVDALRQLGCRIDYVRNEGYPPLRLHAADAQALAQNTHIRVRGNVSSQFLTALLLALPLAAAERDYVIEVEGELISRPYIHITLSLLERFGIHVRNDGWQRFTIPAGSRYQSPGEIHVEADASSASYFIALGGIASDPTQGQRITIEGVGADSIQGDIRFMEAAAQMGVHIEAGANWISATRGAWPLKAIELDCNHIPDAAMTLAVMALYAEGTTRLSNIGSWRVKETDRIDAMQTELRKLGATVASGPDWIAVTPPARLPQWQTASIATYDDHRMAMCFSLAAFNPARVPLRIEEPRCVGKTFPDYFETLFAVARAHPADIPVICIDGPSASGKGTLAARVAERLGFATLDSGALYRIAGWAAQHHGLDISTANATALAQLARTLPVAFVQDRVFYDGEDITLAIRSSEGSRNASLISAIGPVREALLSFQRDSARLPGLVADGRDMGTVVFPQAVLKVFLTASAEKRAERRYKQLISQGLAANITTLREELETRDARDASRSVAPLRPADDALMLDNSDMDIDTATLQVLSWWAQKHPGFQRDNASDSAST</sequence>
<dbReference type="GO" id="GO:0009073">
    <property type="term" value="P:aromatic amino acid family biosynthetic process"/>
    <property type="evidence" value="ECO:0007669"/>
    <property type="project" value="UniProtKB-KW"/>
</dbReference>
<feature type="binding site" evidence="13">
    <location>
        <position position="131"/>
    </location>
    <ligand>
        <name>phosphoenolpyruvate</name>
        <dbReference type="ChEBI" id="CHEBI:58702"/>
    </ligand>
</feature>
<dbReference type="PANTHER" id="PTHR21090">
    <property type="entry name" value="AROM/DEHYDROQUINATE SYNTHASE"/>
    <property type="match status" value="1"/>
</dbReference>
<dbReference type="InterPro" id="IPR006264">
    <property type="entry name" value="EPSP_synthase"/>
</dbReference>
<feature type="domain" description="Enolpyruvate transferase" evidence="15">
    <location>
        <begin position="16"/>
        <end position="446"/>
    </location>
</feature>
<comment type="catalytic activity">
    <reaction evidence="11 14">
        <text>dCMP + ATP = dCDP + ADP</text>
        <dbReference type="Rhea" id="RHEA:25094"/>
        <dbReference type="ChEBI" id="CHEBI:30616"/>
        <dbReference type="ChEBI" id="CHEBI:57566"/>
        <dbReference type="ChEBI" id="CHEBI:58593"/>
        <dbReference type="ChEBI" id="CHEBI:456216"/>
        <dbReference type="EC" id="2.7.4.25"/>
    </reaction>
</comment>
<feature type="binding site" evidence="13">
    <location>
        <position position="25"/>
    </location>
    <ligand>
        <name>3-phosphoshikimate</name>
        <dbReference type="ChEBI" id="CHEBI:145989"/>
    </ligand>
</feature>
<dbReference type="GO" id="GO:0005524">
    <property type="term" value="F:ATP binding"/>
    <property type="evidence" value="ECO:0007669"/>
    <property type="project" value="UniProtKB-UniRule"/>
</dbReference>
<comment type="function">
    <text evidence="13">Catalyzes the transfer of the enolpyruvyl moiety of phosphoenolpyruvate (PEP) to the 5-hydroxyl of shikimate-3-phosphate (S3P) to produce enolpyruvyl shikimate-3-phosphate and inorganic phosphate.</text>
</comment>
<keyword evidence="13" id="KW-0963">Cytoplasm</keyword>
<dbReference type="Pfam" id="PF02224">
    <property type="entry name" value="Cytidylate_kin"/>
    <property type="match status" value="1"/>
</dbReference>
<dbReference type="PANTHER" id="PTHR21090:SF5">
    <property type="entry name" value="PENTAFUNCTIONAL AROM POLYPEPTIDE"/>
    <property type="match status" value="1"/>
</dbReference>
<evidence type="ECO:0000256" key="3">
    <source>
        <dbReference type="ARBA" id="ARBA00009948"/>
    </source>
</evidence>
<protein>
    <recommendedName>
        <fullName evidence="13 14">Multifunctional fusion protein</fullName>
    </recommendedName>
    <domain>
        <recommendedName>
            <fullName evidence="13">3-phosphoshikimate 1-carboxyvinyltransferase</fullName>
            <ecNumber evidence="13">2.5.1.19</ecNumber>
        </recommendedName>
        <alternativeName>
            <fullName evidence="13">5-enolpyruvylshikimate-3-phosphate synthase</fullName>
            <shortName evidence="13">EPSP synthase</shortName>
            <shortName evidence="13">EPSPS</shortName>
        </alternativeName>
    </domain>
    <domain>
        <recommendedName>
            <fullName evidence="14">Cytidylate kinase</fullName>
            <shortName evidence="14">CK</shortName>
            <ecNumber evidence="14">2.7.4.25</ecNumber>
        </recommendedName>
        <alternativeName>
            <fullName evidence="14">Cytidine monophosphate kinase</fullName>
            <shortName evidence="14">CMP kinase</shortName>
        </alternativeName>
    </domain>
</protein>
<evidence type="ECO:0000256" key="1">
    <source>
        <dbReference type="ARBA" id="ARBA00004811"/>
    </source>
</evidence>
<feature type="binding site" evidence="13">
    <location>
        <position position="181"/>
    </location>
    <ligand>
        <name>3-phosphoshikimate</name>
        <dbReference type="ChEBI" id="CHEBI:145989"/>
    </ligand>
</feature>
<proteinExistence type="inferred from homology"/>
<dbReference type="EC" id="2.7.4.25" evidence="14"/>
<comment type="subunit">
    <text evidence="13">Monomer.</text>
</comment>
<comment type="catalytic activity">
    <reaction evidence="12 14">
        <text>CMP + ATP = CDP + ADP</text>
        <dbReference type="Rhea" id="RHEA:11600"/>
        <dbReference type="ChEBI" id="CHEBI:30616"/>
        <dbReference type="ChEBI" id="CHEBI:58069"/>
        <dbReference type="ChEBI" id="CHEBI:60377"/>
        <dbReference type="ChEBI" id="CHEBI:456216"/>
        <dbReference type="EC" id="2.7.4.25"/>
    </reaction>
</comment>